<gene>
    <name evidence="2" type="ORF">V5O48_007858</name>
</gene>
<sequence>MAFTTIFERVSQARGVMTSAWSPTRRFESIRVRLKVRKEKSWLKVPEASKSDFKLKTKSERKRSKSRGRHKDEPKTKESGVIKREVQWFRYFLMHFLTVSSKIPFKTAPALQTPER</sequence>
<organism evidence="2 3">
    <name type="scientific">Marasmius crinis-equi</name>
    <dbReference type="NCBI Taxonomy" id="585013"/>
    <lineage>
        <taxon>Eukaryota</taxon>
        <taxon>Fungi</taxon>
        <taxon>Dikarya</taxon>
        <taxon>Basidiomycota</taxon>
        <taxon>Agaricomycotina</taxon>
        <taxon>Agaricomycetes</taxon>
        <taxon>Agaricomycetidae</taxon>
        <taxon>Agaricales</taxon>
        <taxon>Marasmiineae</taxon>
        <taxon>Marasmiaceae</taxon>
        <taxon>Marasmius</taxon>
    </lineage>
</organism>
<evidence type="ECO:0000256" key="1">
    <source>
        <dbReference type="SAM" id="MobiDB-lite"/>
    </source>
</evidence>
<feature type="compositionally biased region" description="Basic residues" evidence="1">
    <location>
        <begin position="59"/>
        <end position="69"/>
    </location>
</feature>
<reference evidence="2 3" key="1">
    <citation type="submission" date="2024-02" db="EMBL/GenBank/DDBJ databases">
        <title>A draft genome for the cacao thread blight pathogen Marasmius crinis-equi.</title>
        <authorList>
            <person name="Cohen S.P."/>
            <person name="Baruah I.K."/>
            <person name="Amoako-Attah I."/>
            <person name="Bukari Y."/>
            <person name="Meinhardt L.W."/>
            <person name="Bailey B.A."/>
        </authorList>
    </citation>
    <scope>NUCLEOTIDE SEQUENCE [LARGE SCALE GENOMIC DNA]</scope>
    <source>
        <strain evidence="2 3">GH-76</strain>
    </source>
</reference>
<comment type="caution">
    <text evidence="2">The sequence shown here is derived from an EMBL/GenBank/DDBJ whole genome shotgun (WGS) entry which is preliminary data.</text>
</comment>
<feature type="compositionally biased region" description="Basic and acidic residues" evidence="1">
    <location>
        <begin position="70"/>
        <end position="79"/>
    </location>
</feature>
<proteinExistence type="predicted"/>
<dbReference type="Proteomes" id="UP001465976">
    <property type="component" value="Unassembled WGS sequence"/>
</dbReference>
<evidence type="ECO:0000313" key="3">
    <source>
        <dbReference type="Proteomes" id="UP001465976"/>
    </source>
</evidence>
<dbReference type="EMBL" id="JBAHYK010000431">
    <property type="protein sequence ID" value="KAL0574099.1"/>
    <property type="molecule type" value="Genomic_DNA"/>
</dbReference>
<keyword evidence="3" id="KW-1185">Reference proteome</keyword>
<name>A0ABR3FFN4_9AGAR</name>
<accession>A0ABR3FFN4</accession>
<evidence type="ECO:0000313" key="2">
    <source>
        <dbReference type="EMBL" id="KAL0574099.1"/>
    </source>
</evidence>
<protein>
    <submittedName>
        <fullName evidence="2">Uncharacterized protein</fullName>
    </submittedName>
</protein>
<feature type="region of interest" description="Disordered" evidence="1">
    <location>
        <begin position="52"/>
        <end position="79"/>
    </location>
</feature>